<comment type="subcellular location">
    <subcellularLocation>
        <location evidence="1">Cell membrane</location>
        <topology evidence="1">Multi-pass membrane protein</topology>
    </subcellularLocation>
</comment>
<feature type="transmembrane region" description="Helical" evidence="6">
    <location>
        <begin position="38"/>
        <end position="57"/>
    </location>
</feature>
<dbReference type="Gene3D" id="3.30.1890.10">
    <property type="entry name" value="FepE-like"/>
    <property type="match status" value="1"/>
</dbReference>
<evidence type="ECO:0000256" key="1">
    <source>
        <dbReference type="ARBA" id="ARBA00004651"/>
    </source>
</evidence>
<dbReference type="Pfam" id="PF02706">
    <property type="entry name" value="Wzz"/>
    <property type="match status" value="1"/>
</dbReference>
<evidence type="ECO:0000256" key="5">
    <source>
        <dbReference type="ARBA" id="ARBA00023136"/>
    </source>
</evidence>
<protein>
    <submittedName>
        <fullName evidence="9">Wzz/FepE/Etk N-terminal domain-containing protein</fullName>
    </submittedName>
</protein>
<evidence type="ECO:0000256" key="2">
    <source>
        <dbReference type="ARBA" id="ARBA00022475"/>
    </source>
</evidence>
<evidence type="ECO:0000313" key="10">
    <source>
        <dbReference type="Proteomes" id="UP001223712"/>
    </source>
</evidence>
<keyword evidence="10" id="KW-1185">Reference proteome</keyword>
<reference evidence="10" key="1">
    <citation type="journal article" date="2019" name="Int. J. Syst. Evol. Microbiol.">
        <title>The Global Catalogue of Microorganisms (GCM) 10K type strain sequencing project: providing services to taxonomists for standard genome sequencing and annotation.</title>
        <authorList>
            <consortium name="The Broad Institute Genomics Platform"/>
            <consortium name="The Broad Institute Genome Sequencing Center for Infectious Disease"/>
            <person name="Wu L."/>
            <person name="Ma J."/>
        </authorList>
    </citation>
    <scope>NUCLEOTIDE SEQUENCE [LARGE SCALE GENOMIC DNA]</scope>
    <source>
        <strain evidence="10">CECT 7226</strain>
    </source>
</reference>
<evidence type="ECO:0000259" key="8">
    <source>
        <dbReference type="Pfam" id="PF13807"/>
    </source>
</evidence>
<sequence>MKPQSQPQPYTPENPPMYSSNDEIDLRELFKALWDGKLIIILVTALFAASSVGYALSAQEWWSSSAKITAPQPQNFAVFQQQVKQFQPVFNTYQEDGTVLVNQELDHLIAPEVMFQDFVSAFDSTNSKRDFFDSNSEFQKLKNSSVVGSDMTADVRALYAQWFSRISASKVDKKDSNTPYTLNFQTMTKESSFNWLTAYISAIEAKVHQDTFNNLRVMVDSKRNELMQQKKILEIQARHQLLNETERSQYAMRIAQAAGIDKPIYTGNHKELFGIDLGSRGLQEKVKTLKSIENLTVIEPRLQQINAKLEMLNSLKIDRTVEFQPFRYLSDVEQPINRDKPKRALIVVLGTLLGGMLGVAIVLIRFAFRKED</sequence>
<accession>A0ABT8CGB4</accession>
<keyword evidence="2" id="KW-1003">Cell membrane</keyword>
<feature type="domain" description="Tyrosine-protein kinase G-rich" evidence="8">
    <location>
        <begin position="306"/>
        <end position="365"/>
    </location>
</feature>
<evidence type="ECO:0000256" key="3">
    <source>
        <dbReference type="ARBA" id="ARBA00022692"/>
    </source>
</evidence>
<dbReference type="Pfam" id="PF13807">
    <property type="entry name" value="GNVR"/>
    <property type="match status" value="1"/>
</dbReference>
<evidence type="ECO:0000256" key="6">
    <source>
        <dbReference type="SAM" id="Phobius"/>
    </source>
</evidence>
<dbReference type="RefSeq" id="WP_261838682.1">
    <property type="nucleotide sequence ID" value="NZ_AP025458.1"/>
</dbReference>
<evidence type="ECO:0000259" key="7">
    <source>
        <dbReference type="Pfam" id="PF02706"/>
    </source>
</evidence>
<dbReference type="InterPro" id="IPR050445">
    <property type="entry name" value="Bact_polysacc_biosynth/exp"/>
</dbReference>
<feature type="domain" description="Polysaccharide chain length determinant N-terminal" evidence="7">
    <location>
        <begin position="22"/>
        <end position="104"/>
    </location>
</feature>
<feature type="transmembrane region" description="Helical" evidence="6">
    <location>
        <begin position="344"/>
        <end position="368"/>
    </location>
</feature>
<evidence type="ECO:0000256" key="4">
    <source>
        <dbReference type="ARBA" id="ARBA00022989"/>
    </source>
</evidence>
<dbReference type="InterPro" id="IPR032807">
    <property type="entry name" value="GNVR"/>
</dbReference>
<dbReference type="PANTHER" id="PTHR32309">
    <property type="entry name" value="TYROSINE-PROTEIN KINASE"/>
    <property type="match status" value="1"/>
</dbReference>
<proteinExistence type="predicted"/>
<gene>
    <name evidence="9" type="ORF">QWY96_05100</name>
</gene>
<dbReference type="EMBL" id="JAUFQY010000001">
    <property type="protein sequence ID" value="MDN3700414.1"/>
    <property type="molecule type" value="Genomic_DNA"/>
</dbReference>
<dbReference type="InterPro" id="IPR003856">
    <property type="entry name" value="LPS_length_determ_N"/>
</dbReference>
<dbReference type="Proteomes" id="UP001223712">
    <property type="component" value="Unassembled WGS sequence"/>
</dbReference>
<dbReference type="SUPFAM" id="SSF160355">
    <property type="entry name" value="Bacterial polysaccharide co-polymerase-like"/>
    <property type="match status" value="1"/>
</dbReference>
<name>A0ABT8CGB4_9VIBR</name>
<organism evidence="9 10">
    <name type="scientific">Vibrio artabrorum</name>
    <dbReference type="NCBI Taxonomy" id="446374"/>
    <lineage>
        <taxon>Bacteria</taxon>
        <taxon>Pseudomonadati</taxon>
        <taxon>Pseudomonadota</taxon>
        <taxon>Gammaproteobacteria</taxon>
        <taxon>Vibrionales</taxon>
        <taxon>Vibrionaceae</taxon>
        <taxon>Vibrio</taxon>
    </lineage>
</organism>
<keyword evidence="3 6" id="KW-0812">Transmembrane</keyword>
<dbReference type="PANTHER" id="PTHR32309:SF13">
    <property type="entry name" value="FERRIC ENTEROBACTIN TRANSPORT PROTEIN FEPE"/>
    <property type="match status" value="1"/>
</dbReference>
<comment type="caution">
    <text evidence="9">The sequence shown here is derived from an EMBL/GenBank/DDBJ whole genome shotgun (WGS) entry which is preliminary data.</text>
</comment>
<keyword evidence="5 6" id="KW-0472">Membrane</keyword>
<keyword evidence="4 6" id="KW-1133">Transmembrane helix</keyword>
<evidence type="ECO:0000313" key="9">
    <source>
        <dbReference type="EMBL" id="MDN3700414.1"/>
    </source>
</evidence>